<comment type="caution">
    <text evidence="2">The sequence shown here is derived from an EMBL/GenBank/DDBJ whole genome shotgun (WGS) entry which is preliminary data.</text>
</comment>
<accession>A0A0W0WKC0</accession>
<gene>
    <name evidence="2" type="ORF">Lisr_0379</name>
</gene>
<feature type="domain" description="Methyltransferase type 12" evidence="1">
    <location>
        <begin position="197"/>
        <end position="306"/>
    </location>
</feature>
<name>A0A0W0WKC0_9GAMM</name>
<dbReference type="InterPro" id="IPR013217">
    <property type="entry name" value="Methyltransf_12"/>
</dbReference>
<evidence type="ECO:0000259" key="1">
    <source>
        <dbReference type="Pfam" id="PF08242"/>
    </source>
</evidence>
<dbReference type="RefSeq" id="WP_058500767.1">
    <property type="nucleotide sequence ID" value="NZ_CAAAJA010000052.1"/>
</dbReference>
<dbReference type="GO" id="GO:0032259">
    <property type="term" value="P:methylation"/>
    <property type="evidence" value="ECO:0007669"/>
    <property type="project" value="UniProtKB-KW"/>
</dbReference>
<dbReference type="Pfam" id="PF08242">
    <property type="entry name" value="Methyltransf_12"/>
    <property type="match status" value="1"/>
</dbReference>
<dbReference type="InterPro" id="IPR029063">
    <property type="entry name" value="SAM-dependent_MTases_sf"/>
</dbReference>
<keyword evidence="3" id="KW-1185">Reference proteome</keyword>
<protein>
    <submittedName>
        <fullName evidence="2">Putative Methyltransferase</fullName>
    </submittedName>
</protein>
<proteinExistence type="predicted"/>
<evidence type="ECO:0000313" key="2">
    <source>
        <dbReference type="EMBL" id="KTD32707.1"/>
    </source>
</evidence>
<dbReference type="EMBL" id="LNYH01000011">
    <property type="protein sequence ID" value="KTD32707.1"/>
    <property type="molecule type" value="Genomic_DNA"/>
</dbReference>
<evidence type="ECO:0000313" key="3">
    <source>
        <dbReference type="Proteomes" id="UP000054761"/>
    </source>
</evidence>
<dbReference type="GO" id="GO:0008168">
    <property type="term" value="F:methyltransferase activity"/>
    <property type="evidence" value="ECO:0007669"/>
    <property type="project" value="UniProtKB-KW"/>
</dbReference>
<dbReference type="CDD" id="cd02440">
    <property type="entry name" value="AdoMet_MTases"/>
    <property type="match status" value="1"/>
</dbReference>
<dbReference type="AlphaFoldDB" id="A0A0W0WKC0"/>
<dbReference type="STRING" id="454.Lisr_0379"/>
<sequence>MDVVKFYQLIKEAFQDFNDRTVVESKTNQTFLNILDEIVLKEEIDPSLRMTSASILFEGYYQHLDHSSSFKQVLSEIKAQRWQQHFGSPTLTFLLSYKKKIDQTKQYFEQLQEEKSEFIAPWFIGKEQETVLDRENNVFVDPKSISRVETPKNRETTGFFTKTYNPFGGFTTTACDPFSQEFIHHAERSAKNGGQVLEIGAAFGSATLEAIAKEATVYCNDIRPENLAVVRNRFLEESNEKQTESITGDTNQLVLIPGELPHELIGLPESFFDAILICRVLHFFTGTKINESLALLGKLLSPGGKIYIVCETPYLKNWQKFIPEFHKRIEKGMEWPGEITNPSEYESSGRSSSLPKFVHWITKEVLERSLEKAGFKIERAEYINRLGQFPEDLLLPEYGKESVGAIGLK</sequence>
<dbReference type="SUPFAM" id="SSF53335">
    <property type="entry name" value="S-adenosyl-L-methionine-dependent methyltransferases"/>
    <property type="match status" value="1"/>
</dbReference>
<reference evidence="2 3" key="1">
    <citation type="submission" date="2015-11" db="EMBL/GenBank/DDBJ databases">
        <title>Genomic analysis of 38 Legionella species identifies large and diverse effector repertoires.</title>
        <authorList>
            <person name="Burstein D."/>
            <person name="Amaro F."/>
            <person name="Zusman T."/>
            <person name="Lifshitz Z."/>
            <person name="Cohen O."/>
            <person name="Gilbert J.A."/>
            <person name="Pupko T."/>
            <person name="Shuman H.A."/>
            <person name="Segal G."/>
        </authorList>
    </citation>
    <scope>NUCLEOTIDE SEQUENCE [LARGE SCALE GENOMIC DNA]</scope>
    <source>
        <strain evidence="2 3">Bercovier 4</strain>
    </source>
</reference>
<keyword evidence="2" id="KW-0808">Transferase</keyword>
<dbReference type="PATRIC" id="fig|454.4.peg.396"/>
<dbReference type="Proteomes" id="UP000054761">
    <property type="component" value="Unassembled WGS sequence"/>
</dbReference>
<dbReference type="OrthoDB" id="5632330at2"/>
<dbReference type="Gene3D" id="3.40.50.150">
    <property type="entry name" value="Vaccinia Virus protein VP39"/>
    <property type="match status" value="1"/>
</dbReference>
<keyword evidence="2" id="KW-0489">Methyltransferase</keyword>
<organism evidence="2 3">
    <name type="scientific">Legionella israelensis</name>
    <dbReference type="NCBI Taxonomy" id="454"/>
    <lineage>
        <taxon>Bacteria</taxon>
        <taxon>Pseudomonadati</taxon>
        <taxon>Pseudomonadota</taxon>
        <taxon>Gammaproteobacteria</taxon>
        <taxon>Legionellales</taxon>
        <taxon>Legionellaceae</taxon>
        <taxon>Legionella</taxon>
    </lineage>
</organism>